<gene>
    <name evidence="1" type="ORF">GGQ67_003550</name>
</gene>
<evidence type="ECO:0000313" key="1">
    <source>
        <dbReference type="EMBL" id="MBB3965871.1"/>
    </source>
</evidence>
<comment type="caution">
    <text evidence="1">The sequence shown here is derived from an EMBL/GenBank/DDBJ whole genome shotgun (WGS) entry which is preliminary data.</text>
</comment>
<protein>
    <submittedName>
        <fullName evidence="1">Uncharacterized protein</fullName>
    </submittedName>
</protein>
<proteinExistence type="predicted"/>
<dbReference type="AlphaFoldDB" id="A0A7W6D0B2"/>
<name>A0A7W6D0B2_9HYPH</name>
<keyword evidence="2" id="KW-1185">Reference proteome</keyword>
<dbReference type="Proteomes" id="UP000582090">
    <property type="component" value="Unassembled WGS sequence"/>
</dbReference>
<dbReference type="EMBL" id="JACIDW010000012">
    <property type="protein sequence ID" value="MBB3965871.1"/>
    <property type="molecule type" value="Genomic_DNA"/>
</dbReference>
<evidence type="ECO:0000313" key="2">
    <source>
        <dbReference type="Proteomes" id="UP000582090"/>
    </source>
</evidence>
<reference evidence="1 2" key="1">
    <citation type="submission" date="2020-08" db="EMBL/GenBank/DDBJ databases">
        <title>Genomic Encyclopedia of Type Strains, Phase IV (KMG-IV): sequencing the most valuable type-strain genomes for metagenomic binning, comparative biology and taxonomic classification.</title>
        <authorList>
            <person name="Goeker M."/>
        </authorList>
    </citation>
    <scope>NUCLEOTIDE SEQUENCE [LARGE SCALE GENOMIC DNA]</scope>
    <source>
        <strain evidence="1 2">DSM 26575</strain>
    </source>
</reference>
<accession>A0A7W6D0B2</accession>
<sequence length="34" mass="3735">MDLRRVDAGRDVGLIVREILSLPVDDMAGPSDRP</sequence>
<organism evidence="1 2">
    <name type="scientific">Rhizobium metallidurans</name>
    <dbReference type="NCBI Taxonomy" id="1265931"/>
    <lineage>
        <taxon>Bacteria</taxon>
        <taxon>Pseudomonadati</taxon>
        <taxon>Pseudomonadota</taxon>
        <taxon>Alphaproteobacteria</taxon>
        <taxon>Hyphomicrobiales</taxon>
        <taxon>Rhizobiaceae</taxon>
        <taxon>Rhizobium/Agrobacterium group</taxon>
        <taxon>Rhizobium</taxon>
    </lineage>
</organism>